<protein>
    <submittedName>
        <fullName evidence="3">Uncharacterized protein</fullName>
    </submittedName>
</protein>
<feature type="transmembrane region" description="Helical" evidence="2">
    <location>
        <begin position="30"/>
        <end position="50"/>
    </location>
</feature>
<evidence type="ECO:0000313" key="3">
    <source>
        <dbReference type="EMBL" id="EST35691.1"/>
    </source>
</evidence>
<accession>V6KWA9</accession>
<keyword evidence="4" id="KW-1185">Reference proteome</keyword>
<keyword evidence="2" id="KW-1133">Transmembrane helix</keyword>
<feature type="compositionally biased region" description="Polar residues" evidence="1">
    <location>
        <begin position="1"/>
        <end position="12"/>
    </location>
</feature>
<dbReference type="AlphaFoldDB" id="V6KWA9"/>
<sequence length="72" mass="7027">MNTASTVPTENTGPAAPESNFASKSVARHLVRGVIGFGLITGSIALVPFAGPATLLAAPWASSPSAAVPPAG</sequence>
<evidence type="ECO:0000256" key="1">
    <source>
        <dbReference type="SAM" id="MobiDB-lite"/>
    </source>
</evidence>
<dbReference type="STRING" id="1352936.M878_04775"/>
<dbReference type="EMBL" id="AWQX01000045">
    <property type="protein sequence ID" value="EST35691.1"/>
    <property type="molecule type" value="Genomic_DNA"/>
</dbReference>
<dbReference type="Proteomes" id="UP000017984">
    <property type="component" value="Chromosome"/>
</dbReference>
<reference evidence="3 4" key="1">
    <citation type="journal article" date="2014" name="Genome Announc.">
        <title>Draft Genome Sequence of Streptomyces roseochromogenes subsp. oscitans DS 12.976, Producer of the Aminocoumarin Antibiotic Clorobiocin.</title>
        <authorList>
            <person name="Ruckert C."/>
            <person name="Kalinowski J."/>
            <person name="Heide L."/>
            <person name="Apel A.K."/>
        </authorList>
    </citation>
    <scope>NUCLEOTIDE SEQUENCE [LARGE SCALE GENOMIC DNA]</scope>
    <source>
        <strain evidence="3 4">DS 12.976</strain>
    </source>
</reference>
<proteinExistence type="predicted"/>
<comment type="caution">
    <text evidence="3">The sequence shown here is derived from an EMBL/GenBank/DDBJ whole genome shotgun (WGS) entry which is preliminary data.</text>
</comment>
<dbReference type="PATRIC" id="fig|1352936.5.peg.1028"/>
<evidence type="ECO:0000313" key="4">
    <source>
        <dbReference type="Proteomes" id="UP000017984"/>
    </source>
</evidence>
<evidence type="ECO:0000256" key="2">
    <source>
        <dbReference type="SAM" id="Phobius"/>
    </source>
</evidence>
<dbReference type="HOGENOM" id="CLU_2720705_0_0_11"/>
<feature type="region of interest" description="Disordered" evidence="1">
    <location>
        <begin position="1"/>
        <end position="22"/>
    </location>
</feature>
<keyword evidence="2" id="KW-0812">Transmembrane</keyword>
<name>V6KWA9_STRRC</name>
<keyword evidence="2" id="KW-0472">Membrane</keyword>
<organism evidence="3 4">
    <name type="scientific">Streptomyces roseochromogenus subsp. oscitans DS 12.976</name>
    <dbReference type="NCBI Taxonomy" id="1352936"/>
    <lineage>
        <taxon>Bacteria</taxon>
        <taxon>Bacillati</taxon>
        <taxon>Actinomycetota</taxon>
        <taxon>Actinomycetes</taxon>
        <taxon>Kitasatosporales</taxon>
        <taxon>Streptomycetaceae</taxon>
        <taxon>Streptomyces</taxon>
    </lineage>
</organism>
<gene>
    <name evidence="3" type="ORF">M878_04775</name>
</gene>